<comment type="caution">
    <text evidence="2">The sequence shown here is derived from an EMBL/GenBank/DDBJ whole genome shotgun (WGS) entry which is preliminary data.</text>
</comment>
<evidence type="ECO:0000313" key="2">
    <source>
        <dbReference type="EMBL" id="NKQ53285.1"/>
    </source>
</evidence>
<gene>
    <name evidence="2" type="ORF">HFP15_10360</name>
</gene>
<accession>A0ABX1J4P6</accession>
<dbReference type="EMBL" id="JAAXLS010000005">
    <property type="protein sequence ID" value="NKQ53285.1"/>
    <property type="molecule type" value="Genomic_DNA"/>
</dbReference>
<protein>
    <recommendedName>
        <fullName evidence="4">Secreted protein</fullName>
    </recommendedName>
</protein>
<name>A0ABX1J4P6_9PSEU</name>
<organism evidence="2 3">
    <name type="scientific">Amycolatopsis acididurans</name>
    <dbReference type="NCBI Taxonomy" id="2724524"/>
    <lineage>
        <taxon>Bacteria</taxon>
        <taxon>Bacillati</taxon>
        <taxon>Actinomycetota</taxon>
        <taxon>Actinomycetes</taxon>
        <taxon>Pseudonocardiales</taxon>
        <taxon>Pseudonocardiaceae</taxon>
        <taxon>Amycolatopsis</taxon>
    </lineage>
</organism>
<dbReference type="Proteomes" id="UP000715441">
    <property type="component" value="Unassembled WGS sequence"/>
</dbReference>
<evidence type="ECO:0000313" key="3">
    <source>
        <dbReference type="Proteomes" id="UP000715441"/>
    </source>
</evidence>
<evidence type="ECO:0008006" key="4">
    <source>
        <dbReference type="Google" id="ProtNLM"/>
    </source>
</evidence>
<evidence type="ECO:0000256" key="1">
    <source>
        <dbReference type="SAM" id="MobiDB-lite"/>
    </source>
</evidence>
<dbReference type="RefSeq" id="WP_168514085.1">
    <property type="nucleotide sequence ID" value="NZ_JAAXLS010000005.1"/>
</dbReference>
<sequence length="224" mass="23106">MGKPDGFYKDAQGRTRPRFNKKGGVAVAATALAGTVAFGASGIGGAGAGGGTAADSVAGQSLHTKTESGKSEARKGRSEQAWSRMGWQQLRRKIEHAAECAVNSYGQVREFFVRDPCKSLDRTLLAVADGNGNTIVVSIAWVRMASGTAARKLTDLADTDGTGNVSPLGAAALGLEGIRFTGRYYSSDRRGALAVISEAAPASGHPDGEEMDAATQIAVLLPPP</sequence>
<feature type="region of interest" description="Disordered" evidence="1">
    <location>
        <begin position="60"/>
        <end position="82"/>
    </location>
</feature>
<keyword evidence="3" id="KW-1185">Reference proteome</keyword>
<feature type="compositionally biased region" description="Basic and acidic residues" evidence="1">
    <location>
        <begin position="64"/>
        <end position="78"/>
    </location>
</feature>
<reference evidence="2 3" key="1">
    <citation type="submission" date="2020-04" db="EMBL/GenBank/DDBJ databases">
        <title>Novel species.</title>
        <authorList>
            <person name="Teo W.F.A."/>
            <person name="Lipun K."/>
            <person name="Srisuk N."/>
            <person name="Duangmal K."/>
        </authorList>
    </citation>
    <scope>NUCLEOTIDE SEQUENCE [LARGE SCALE GENOMIC DNA]</scope>
    <source>
        <strain evidence="2 3">K13G38</strain>
    </source>
</reference>
<proteinExistence type="predicted"/>